<dbReference type="InterPro" id="IPR007842">
    <property type="entry name" value="HEPN_dom"/>
</dbReference>
<sequence length="122" mass="14386">MDFLKNNSIDFFKEGERNLNEGKYNLAMFHLEQSLQLSLKYKLYELTGTYDKTNDIIILLNKVIELAKDNKLKEIMDVEYTTLELIKQAYISSRYLPFTYDKKFAEKAYQVVKNILNVLGIL</sequence>
<dbReference type="Proteomes" id="UP000245509">
    <property type="component" value="Unassembled WGS sequence"/>
</dbReference>
<feature type="domain" description="HEPN" evidence="1">
    <location>
        <begin position="5"/>
        <end position="115"/>
    </location>
</feature>
<evidence type="ECO:0000313" key="3">
    <source>
        <dbReference type="EMBL" id="PVU69003.1"/>
    </source>
</evidence>
<accession>A0A2T9WU38</accession>
<dbReference type="AlphaFoldDB" id="A0A2T9WU38"/>
<reference evidence="2" key="2">
    <citation type="submission" date="2017-05" db="EMBL/GenBank/DDBJ databases">
        <authorList>
            <person name="Munson-Mcgee J.H."/>
        </authorList>
    </citation>
    <scope>NUCLEOTIDE SEQUENCE</scope>
    <source>
        <strain evidence="2">SCGC AB-777_F03</strain>
    </source>
</reference>
<keyword evidence="4" id="KW-0238">DNA-binding</keyword>
<dbReference type="SMART" id="SM00748">
    <property type="entry name" value="HEPN"/>
    <property type="match status" value="1"/>
</dbReference>
<dbReference type="EMBL" id="QEFH01000007">
    <property type="protein sequence ID" value="PVU71345.1"/>
    <property type="molecule type" value="Genomic_DNA"/>
</dbReference>
<protein>
    <submittedName>
        <fullName evidence="4">DNA-binding protein</fullName>
    </submittedName>
    <submittedName>
        <fullName evidence="2">HEPN domain-containing protein</fullName>
    </submittedName>
</protein>
<dbReference type="Pfam" id="PF05168">
    <property type="entry name" value="HEPN"/>
    <property type="match status" value="1"/>
</dbReference>
<reference evidence="2" key="4">
    <citation type="submission" date="2021-11" db="EMBL/GenBank/DDBJ databases">
        <authorList>
            <person name="Munson-Mcgee J."/>
            <person name="Field E."/>
            <person name="Bateson M."/>
            <person name="Rooney C."/>
            <person name="Stepanauskas R."/>
            <person name="Young M."/>
        </authorList>
    </citation>
    <scope>NUCLEOTIDE SEQUENCE</scope>
    <source>
        <strain evidence="2">SCGC AB-777_F03</strain>
    </source>
</reference>
<dbReference type="EMBL" id="QEFP02000004">
    <property type="protein sequence ID" value="MCC5446997.1"/>
    <property type="molecule type" value="Genomic_DNA"/>
</dbReference>
<dbReference type="Gene3D" id="1.20.120.330">
    <property type="entry name" value="Nucleotidyltransferases domain 2"/>
    <property type="match status" value="1"/>
</dbReference>
<reference evidence="4" key="3">
    <citation type="submission" date="2017-05" db="EMBL/GenBank/DDBJ databases">
        <authorList>
            <person name="Song R."/>
            <person name="Chenine A.L."/>
            <person name="Ruprecht R.M."/>
        </authorList>
    </citation>
    <scope>NUCLEOTIDE SEQUENCE</scope>
    <source>
        <strain evidence="3">SCGC AB-777_F03</strain>
        <strain evidence="4">SCGC AB-777_O03</strain>
    </source>
</reference>
<dbReference type="SUPFAM" id="SSF81593">
    <property type="entry name" value="Nucleotidyltransferase substrate binding subunit/domain"/>
    <property type="match status" value="1"/>
</dbReference>
<evidence type="ECO:0000313" key="4">
    <source>
        <dbReference type="EMBL" id="PVU71345.1"/>
    </source>
</evidence>
<dbReference type="GO" id="GO:0003677">
    <property type="term" value="F:DNA binding"/>
    <property type="evidence" value="ECO:0007669"/>
    <property type="project" value="UniProtKB-KW"/>
</dbReference>
<evidence type="ECO:0000313" key="5">
    <source>
        <dbReference type="Proteomes" id="UP000245908"/>
    </source>
</evidence>
<dbReference type="PROSITE" id="PS50910">
    <property type="entry name" value="HEPN"/>
    <property type="match status" value="1"/>
</dbReference>
<gene>
    <name evidence="2" type="ORF">DDW03_001100</name>
    <name evidence="3" type="ORF">DDW03_00570</name>
    <name evidence="4" type="ORF">DDW05_01345</name>
</gene>
<dbReference type="RefSeq" id="WP_228615223.1">
    <property type="nucleotide sequence ID" value="NZ_QEFP02000004.1"/>
</dbReference>
<organism evidence="4 5">
    <name type="scientific">Nanobsidianus stetteri</name>
    <dbReference type="NCBI Taxonomy" id="1294122"/>
    <lineage>
        <taxon>Archaea</taxon>
        <taxon>Nanobdellota</taxon>
        <taxon>Candidatus Nanoarchaeia</taxon>
        <taxon>Nanoarchaeales</taxon>
        <taxon>Nanopusillaceae</taxon>
        <taxon>Candidatus Nanobsidianus</taxon>
    </lineage>
</organism>
<reference evidence="4 5" key="1">
    <citation type="journal article" date="2015" name="Appl. Environ. Microbiol.">
        <title>Nanoarchaeota, Their Sulfolobales Host, and Nanoarchaeota Virus Distribution across Yellowstone National Park Hot Springs.</title>
        <authorList>
            <person name="Munson-McGee J.H."/>
            <person name="Field E.K."/>
            <person name="Bateson M."/>
            <person name="Rooney C."/>
            <person name="Stepanauskas R."/>
            <person name="Young M.J."/>
        </authorList>
    </citation>
    <scope>NUCLEOTIDE SEQUENCE [LARGE SCALE GENOMIC DNA]</scope>
    <source>
        <strain evidence="2">SCGC AB-777_F03</strain>
        <strain evidence="4">SCGC AB-777_O03</strain>
    </source>
</reference>
<name>A0A2T9WU38_NANST</name>
<proteinExistence type="predicted"/>
<comment type="caution">
    <text evidence="4">The sequence shown here is derived from an EMBL/GenBank/DDBJ whole genome shotgun (WGS) entry which is preliminary data.</text>
</comment>
<evidence type="ECO:0000313" key="2">
    <source>
        <dbReference type="EMBL" id="MCC5446997.1"/>
    </source>
</evidence>
<dbReference type="EMBL" id="QEFP01000001">
    <property type="protein sequence ID" value="PVU69003.1"/>
    <property type="molecule type" value="Genomic_DNA"/>
</dbReference>
<dbReference type="Proteomes" id="UP000245908">
    <property type="component" value="Unassembled WGS sequence"/>
</dbReference>
<evidence type="ECO:0000259" key="1">
    <source>
        <dbReference type="PROSITE" id="PS50910"/>
    </source>
</evidence>